<feature type="non-terminal residue" evidence="1">
    <location>
        <position position="98"/>
    </location>
</feature>
<dbReference type="EMBL" id="JABANM010019857">
    <property type="protein sequence ID" value="KAF4723796.1"/>
    <property type="molecule type" value="Genomic_DNA"/>
</dbReference>
<protein>
    <submittedName>
        <fullName evidence="1">Uncharacterized protein</fullName>
    </submittedName>
</protein>
<reference evidence="1 2" key="1">
    <citation type="submission" date="2020-04" db="EMBL/GenBank/DDBJ databases">
        <title>Perkinsus olseni comparative genomics.</title>
        <authorList>
            <person name="Bogema D.R."/>
        </authorList>
    </citation>
    <scope>NUCLEOTIDE SEQUENCE [LARGE SCALE GENOMIC DNA]</scope>
    <source>
        <strain evidence="1">ATCC PRA-205</strain>
    </source>
</reference>
<evidence type="ECO:0000313" key="1">
    <source>
        <dbReference type="EMBL" id="KAF4723796.1"/>
    </source>
</evidence>
<gene>
    <name evidence="1" type="ORF">FOZ62_017767</name>
</gene>
<organism evidence="1 2">
    <name type="scientific">Perkinsus olseni</name>
    <name type="common">Perkinsus atlanticus</name>
    <dbReference type="NCBI Taxonomy" id="32597"/>
    <lineage>
        <taxon>Eukaryota</taxon>
        <taxon>Sar</taxon>
        <taxon>Alveolata</taxon>
        <taxon>Perkinsozoa</taxon>
        <taxon>Perkinsea</taxon>
        <taxon>Perkinsida</taxon>
        <taxon>Perkinsidae</taxon>
        <taxon>Perkinsus</taxon>
    </lineage>
</organism>
<comment type="caution">
    <text evidence="1">The sequence shown here is derived from an EMBL/GenBank/DDBJ whole genome shotgun (WGS) entry which is preliminary data.</text>
</comment>
<proteinExistence type="predicted"/>
<sequence length="98" mass="10850">MPGHGYVSARRSLSADRSFVIAIYPLSELMSARDVDHEFDGNLNVLLLFPSPSHSGKMHDEGPVKFLFDLMITDDAPYASGPDDQACSFLIWLVAYES</sequence>
<evidence type="ECO:0000313" key="2">
    <source>
        <dbReference type="Proteomes" id="UP000574390"/>
    </source>
</evidence>
<dbReference type="AlphaFoldDB" id="A0A7J6RTZ2"/>
<accession>A0A7J6RTZ2</accession>
<dbReference type="Proteomes" id="UP000574390">
    <property type="component" value="Unassembled WGS sequence"/>
</dbReference>
<name>A0A7J6RTZ2_PEROL</name>